<feature type="domain" description="PPM-type phosphatase" evidence="4">
    <location>
        <begin position="367"/>
        <end position="587"/>
    </location>
</feature>
<dbReference type="InterPro" id="IPR052016">
    <property type="entry name" value="Bact_Sigma-Reg"/>
</dbReference>
<evidence type="ECO:0000313" key="6">
    <source>
        <dbReference type="Proteomes" id="UP001387100"/>
    </source>
</evidence>
<reference evidence="5 6" key="1">
    <citation type="journal article" date="2017" name="Int. J. Syst. Evol. Microbiol.">
        <title>Pseudokineococcus basanitobsidens sp. nov., isolated from volcanic rock.</title>
        <authorList>
            <person name="Lee D.W."/>
            <person name="Park M.Y."/>
            <person name="Kim J.J."/>
            <person name="Kim B.S."/>
        </authorList>
    </citation>
    <scope>NUCLEOTIDE SEQUENCE [LARGE SCALE GENOMIC DNA]</scope>
    <source>
        <strain evidence="5 6">DSM 103726</strain>
    </source>
</reference>
<dbReference type="SMART" id="SM00331">
    <property type="entry name" value="PP2C_SIG"/>
    <property type="match status" value="1"/>
</dbReference>
<name>A0ABU8RNP3_9ACTN</name>
<feature type="domain" description="GAF" evidence="3">
    <location>
        <begin position="203"/>
        <end position="347"/>
    </location>
</feature>
<feature type="compositionally biased region" description="Gly residues" evidence="2">
    <location>
        <begin position="1"/>
        <end position="11"/>
    </location>
</feature>
<dbReference type="InterPro" id="IPR001932">
    <property type="entry name" value="PPM-type_phosphatase-like_dom"/>
</dbReference>
<dbReference type="PANTHER" id="PTHR43156">
    <property type="entry name" value="STAGE II SPORULATION PROTEIN E-RELATED"/>
    <property type="match status" value="1"/>
</dbReference>
<evidence type="ECO:0000259" key="4">
    <source>
        <dbReference type="SMART" id="SM00331"/>
    </source>
</evidence>
<dbReference type="Gene3D" id="3.60.40.10">
    <property type="entry name" value="PPM-type phosphatase domain"/>
    <property type="match status" value="1"/>
</dbReference>
<dbReference type="InterPro" id="IPR003018">
    <property type="entry name" value="GAF"/>
</dbReference>
<organism evidence="5 6">
    <name type="scientific">Pseudokineococcus basanitobsidens</name>
    <dbReference type="NCBI Taxonomy" id="1926649"/>
    <lineage>
        <taxon>Bacteria</taxon>
        <taxon>Bacillati</taxon>
        <taxon>Actinomycetota</taxon>
        <taxon>Actinomycetes</taxon>
        <taxon>Kineosporiales</taxon>
        <taxon>Kineosporiaceae</taxon>
        <taxon>Pseudokineococcus</taxon>
    </lineage>
</organism>
<evidence type="ECO:0000313" key="5">
    <source>
        <dbReference type="EMBL" id="MEJ5946656.1"/>
    </source>
</evidence>
<evidence type="ECO:0000256" key="1">
    <source>
        <dbReference type="ARBA" id="ARBA00022801"/>
    </source>
</evidence>
<dbReference type="Pfam" id="PF07228">
    <property type="entry name" value="SpoIIE"/>
    <property type="match status" value="1"/>
</dbReference>
<sequence>MDDGRGAAGGGPLPPSTAVPATPDASFDRFARLVRAQLGVPTALVSLVTAHGQVLPGALGLPAPWQERRSTPLTHSVCQHVVATAGPLVVRDVRDVPELAGSLAVPDLGVVAYAGMPLRDADGDVVGSLCAVDGQPRDWTERDVEVLRDLAAACSSELALRQLRERAREALAASEQARAAADGSERRSRVLLRLSEVLAETSSPADVVAAVAPLARDGLGADHAVLHVLDPVRRRLTAEDGGDGGHRERRLDPRDVVAAVVASRVAVLVPDEAGLLAAHPLSDLGPGYGGGAAAVLPLAVGGRVLGALVLGWPQPVLPDPAEREVVGALTRYTAQAVARAQLLADQRSTATVLQEAMLTAMPQPDHLHLVSRYVPAADGAQVGGDWYDAVVLPDGATHLVIGDVVGHDMRAAASMGQLRSLTRSLAWALVEPPSTVLSGVDEAMHDLHVPALATVLLARVEQSAGEAAVGARRLRWSSAGHLPPALLEADGTARLLDEGSDLLLGVRTGTPRHDHECVLPEGSTLLLYTDGLVERRDRPVREGMDELCRTLSRHAGLGLEELVDAVLEDMVGGHGGGDDVALLAVRAHPEDRPRPDEAGPGHP</sequence>
<dbReference type="Pfam" id="PF13185">
    <property type="entry name" value="GAF_2"/>
    <property type="match status" value="1"/>
</dbReference>
<feature type="region of interest" description="Disordered" evidence="2">
    <location>
        <begin position="1"/>
        <end position="21"/>
    </location>
</feature>
<dbReference type="RefSeq" id="WP_339576038.1">
    <property type="nucleotide sequence ID" value="NZ_JBBIAA010000028.1"/>
</dbReference>
<evidence type="ECO:0000256" key="2">
    <source>
        <dbReference type="SAM" id="MobiDB-lite"/>
    </source>
</evidence>
<dbReference type="Pfam" id="PF01590">
    <property type="entry name" value="GAF"/>
    <property type="match status" value="1"/>
</dbReference>
<dbReference type="EMBL" id="JBBIAA010000028">
    <property type="protein sequence ID" value="MEJ5946656.1"/>
    <property type="molecule type" value="Genomic_DNA"/>
</dbReference>
<dbReference type="InterPro" id="IPR029016">
    <property type="entry name" value="GAF-like_dom_sf"/>
</dbReference>
<protein>
    <submittedName>
        <fullName evidence="5">SpoIIE family protein phosphatase</fullName>
    </submittedName>
</protein>
<dbReference type="Gene3D" id="3.30.450.40">
    <property type="match status" value="2"/>
</dbReference>
<keyword evidence="6" id="KW-1185">Reference proteome</keyword>
<keyword evidence="1" id="KW-0378">Hydrolase</keyword>
<evidence type="ECO:0000259" key="3">
    <source>
        <dbReference type="SMART" id="SM00065"/>
    </source>
</evidence>
<proteinExistence type="predicted"/>
<gene>
    <name evidence="5" type="ORF">WDZ17_15260</name>
</gene>
<feature type="domain" description="GAF" evidence="3">
    <location>
        <begin position="22"/>
        <end position="168"/>
    </location>
</feature>
<accession>A0ABU8RNP3</accession>
<dbReference type="SMART" id="SM00065">
    <property type="entry name" value="GAF"/>
    <property type="match status" value="2"/>
</dbReference>
<dbReference type="PANTHER" id="PTHR43156:SF2">
    <property type="entry name" value="STAGE II SPORULATION PROTEIN E"/>
    <property type="match status" value="1"/>
</dbReference>
<dbReference type="InterPro" id="IPR036457">
    <property type="entry name" value="PPM-type-like_dom_sf"/>
</dbReference>
<comment type="caution">
    <text evidence="5">The sequence shown here is derived from an EMBL/GenBank/DDBJ whole genome shotgun (WGS) entry which is preliminary data.</text>
</comment>
<dbReference type="Proteomes" id="UP001387100">
    <property type="component" value="Unassembled WGS sequence"/>
</dbReference>
<dbReference type="SUPFAM" id="SSF55781">
    <property type="entry name" value="GAF domain-like"/>
    <property type="match status" value="2"/>
</dbReference>